<feature type="region of interest" description="Disordered" evidence="1">
    <location>
        <begin position="88"/>
        <end position="108"/>
    </location>
</feature>
<feature type="compositionally biased region" description="Polar residues" evidence="1">
    <location>
        <begin position="328"/>
        <end position="339"/>
    </location>
</feature>
<name>A0A4P9VTU7_9FUNG</name>
<accession>A0A4P9VTU7</accession>
<proteinExistence type="predicted"/>
<reference evidence="3" key="1">
    <citation type="journal article" date="2018" name="Nat. Microbiol.">
        <title>Leveraging single-cell genomics to expand the fungal tree of life.</title>
        <authorList>
            <person name="Ahrendt S.R."/>
            <person name="Quandt C.A."/>
            <person name="Ciobanu D."/>
            <person name="Clum A."/>
            <person name="Salamov A."/>
            <person name="Andreopoulos B."/>
            <person name="Cheng J.F."/>
            <person name="Woyke T."/>
            <person name="Pelin A."/>
            <person name="Henrissat B."/>
            <person name="Reynolds N.K."/>
            <person name="Benny G.L."/>
            <person name="Smith M.E."/>
            <person name="James T.Y."/>
            <person name="Grigoriev I.V."/>
        </authorList>
    </citation>
    <scope>NUCLEOTIDE SEQUENCE [LARGE SCALE GENOMIC DNA]</scope>
</reference>
<dbReference type="EMBL" id="ML001841">
    <property type="protein sequence ID" value="RKO82969.1"/>
    <property type="molecule type" value="Genomic_DNA"/>
</dbReference>
<feature type="region of interest" description="Disordered" evidence="1">
    <location>
        <begin position="173"/>
        <end position="395"/>
    </location>
</feature>
<organism evidence="2 3">
    <name type="scientific">Blyttiomyces helicus</name>
    <dbReference type="NCBI Taxonomy" id="388810"/>
    <lineage>
        <taxon>Eukaryota</taxon>
        <taxon>Fungi</taxon>
        <taxon>Fungi incertae sedis</taxon>
        <taxon>Chytridiomycota</taxon>
        <taxon>Chytridiomycota incertae sedis</taxon>
        <taxon>Chytridiomycetes</taxon>
        <taxon>Chytridiomycetes incertae sedis</taxon>
        <taxon>Blyttiomyces</taxon>
    </lineage>
</organism>
<evidence type="ECO:0000313" key="3">
    <source>
        <dbReference type="Proteomes" id="UP000269721"/>
    </source>
</evidence>
<keyword evidence="3" id="KW-1185">Reference proteome</keyword>
<feature type="compositionally biased region" description="Polar residues" evidence="1">
    <location>
        <begin position="88"/>
        <end position="99"/>
    </location>
</feature>
<evidence type="ECO:0000313" key="2">
    <source>
        <dbReference type="EMBL" id="RKO82969.1"/>
    </source>
</evidence>
<feature type="non-terminal residue" evidence="2">
    <location>
        <position position="439"/>
    </location>
</feature>
<dbReference type="Proteomes" id="UP000269721">
    <property type="component" value="Unassembled WGS sequence"/>
</dbReference>
<evidence type="ECO:0000256" key="1">
    <source>
        <dbReference type="SAM" id="MobiDB-lite"/>
    </source>
</evidence>
<protein>
    <submittedName>
        <fullName evidence="2">Uncharacterized protein</fullName>
    </submittedName>
</protein>
<dbReference type="AlphaFoldDB" id="A0A4P9VTU7"/>
<gene>
    <name evidence="2" type="ORF">BDK51DRAFT_39825</name>
</gene>
<sequence>MIVPDLSGKRAPLSLVQSQPQVLKAAVSTDRSGHPALQLAWLSELLNAEVPSRPEHCLFLLLPTSSIPVCAYAVRKVSPNHQLLVTRSPARSSKALSQTTKEDSPSGACDLLHRAVTPVRNPVIVTVTQNILTRTRKQSWKEMLWSDKKIGLEGQGRSFQQAALDGRGCGSGSLGPDFLNDESNHSPAPVSKGNGTGTIIIDRKGREGSDCSLDGSLWVPTRWKRKRQGGAVPDGRNSERSAASEPPRSPAGRNLGAVSIPRRPNRLPSPLPERDVSSEADASIMTWASASPSGKHLENTTGDAPGNGGGKEPTNRVNQGTKLGANVMGNTAWTNTPGSSVPCEPSLPRQTNSKACEHDDATTGTSHPAIATPPPSPPRLTVTAPSPPPHPTPARRTRLVPILIPLDSFIEPNAAHALGAGGRLLALSPTSIADSNPAP</sequence>